<dbReference type="EMBL" id="CP008849">
    <property type="protein sequence ID" value="AIF98427.1"/>
    <property type="molecule type" value="Genomic_DNA"/>
</dbReference>
<reference evidence="2 4" key="1">
    <citation type="submission" date="2014-06" db="EMBL/GenBank/DDBJ databases">
        <title>Genomes of Alteromonas australica, a world apart.</title>
        <authorList>
            <person name="Gonzaga A."/>
            <person name="Lopez-Perez M."/>
            <person name="Rodriguez-Valera F."/>
        </authorList>
    </citation>
    <scope>NUCLEOTIDE SEQUENCE [LARGE SCALE GENOMIC DNA]</scope>
    <source>
        <strain evidence="2 4">H 17</strain>
    </source>
</reference>
<feature type="signal peptide" evidence="1">
    <location>
        <begin position="1"/>
        <end position="19"/>
    </location>
</feature>
<proteinExistence type="predicted"/>
<keyword evidence="4" id="KW-1185">Reference proteome</keyword>
<evidence type="ECO:0008006" key="6">
    <source>
        <dbReference type="Google" id="ProtNLM"/>
    </source>
</evidence>
<sequence length="142" mass="16635">MRIRVLALLLLSFSHSSFAFEDEIETFFSLYEAGKFNEAVDAIYSTNKWMDQKSDDIHNVKIQLQNLNSLVGDYHGKVKLGEHEVADRLVYVSYMVLYERQPVRLEFMFYRPVNDWIIYSFSFDDEIDGELVTAGREKIVGF</sequence>
<organism evidence="2 4">
    <name type="scientific">Alteromonas australica</name>
    <dbReference type="NCBI Taxonomy" id="589873"/>
    <lineage>
        <taxon>Bacteria</taxon>
        <taxon>Pseudomonadati</taxon>
        <taxon>Pseudomonadota</taxon>
        <taxon>Gammaproteobacteria</taxon>
        <taxon>Alteromonadales</taxon>
        <taxon>Alteromonadaceae</taxon>
        <taxon>Alteromonas/Salinimonas group</taxon>
        <taxon>Alteromonas</taxon>
    </lineage>
</organism>
<evidence type="ECO:0000313" key="4">
    <source>
        <dbReference type="Proteomes" id="UP000056090"/>
    </source>
</evidence>
<reference evidence="3 5" key="2">
    <citation type="journal article" date="2018" name="Nat. Biotechnol.">
        <title>A standardized bacterial taxonomy based on genome phylogeny substantially revises the tree of life.</title>
        <authorList>
            <person name="Parks D.H."/>
            <person name="Chuvochina M."/>
            <person name="Waite D.W."/>
            <person name="Rinke C."/>
            <person name="Skarshewski A."/>
            <person name="Chaumeil P.A."/>
            <person name="Hugenholtz P."/>
        </authorList>
    </citation>
    <scope>NUCLEOTIDE SEQUENCE [LARGE SCALE GENOMIC DNA]</scope>
    <source>
        <strain evidence="3">UBA11978</strain>
    </source>
</reference>
<dbReference type="STRING" id="589873.EP12_06945"/>
<gene>
    <name evidence="3" type="ORF">DCW74_01630</name>
    <name evidence="2" type="ORF">EP13_06825</name>
</gene>
<dbReference type="Proteomes" id="UP000056090">
    <property type="component" value="Chromosome"/>
</dbReference>
<dbReference type="KEGG" id="aal:EP13_06825"/>
<evidence type="ECO:0000313" key="3">
    <source>
        <dbReference type="EMBL" id="HAW74417.1"/>
    </source>
</evidence>
<dbReference type="EMBL" id="DNAN01000057">
    <property type="protein sequence ID" value="HAW74417.1"/>
    <property type="molecule type" value="Genomic_DNA"/>
</dbReference>
<dbReference type="eggNOG" id="ENOG5032UN9">
    <property type="taxonomic scope" value="Bacteria"/>
</dbReference>
<protein>
    <recommendedName>
        <fullName evidence="6">DUF4019 domain-containing protein</fullName>
    </recommendedName>
</protein>
<name>A0A075P532_9ALTE</name>
<keyword evidence="1" id="KW-0732">Signal</keyword>
<accession>A0A075P532</accession>
<feature type="chain" id="PRO_5035984915" description="DUF4019 domain-containing protein" evidence="1">
    <location>
        <begin position="20"/>
        <end position="142"/>
    </location>
</feature>
<evidence type="ECO:0000313" key="2">
    <source>
        <dbReference type="EMBL" id="AIF98427.1"/>
    </source>
</evidence>
<dbReference type="Proteomes" id="UP000263517">
    <property type="component" value="Unassembled WGS sequence"/>
</dbReference>
<evidence type="ECO:0000256" key="1">
    <source>
        <dbReference type="SAM" id="SignalP"/>
    </source>
</evidence>
<evidence type="ECO:0000313" key="5">
    <source>
        <dbReference type="Proteomes" id="UP000263517"/>
    </source>
</evidence>
<dbReference type="AlphaFoldDB" id="A0A075P532"/>